<feature type="site" description="Transition state stabilizer" evidence="8">
    <location>
        <position position="122"/>
    </location>
</feature>
<evidence type="ECO:0000256" key="4">
    <source>
        <dbReference type="ARBA" id="ARBA00022679"/>
    </source>
</evidence>
<dbReference type="AlphaFoldDB" id="A0A292YF02"/>
<dbReference type="Gene3D" id="3.40.50.11720">
    <property type="entry name" value="3-Deoxy-D-manno-octulosonic-acid transferase, N-terminal domain"/>
    <property type="match status" value="1"/>
</dbReference>
<evidence type="ECO:0000259" key="10">
    <source>
        <dbReference type="Pfam" id="PF04413"/>
    </source>
</evidence>
<dbReference type="GO" id="GO:0009245">
    <property type="term" value="P:lipid A biosynthetic process"/>
    <property type="evidence" value="ECO:0007669"/>
    <property type="project" value="TreeGrafter"/>
</dbReference>
<accession>A0A292YF02</accession>
<comment type="function">
    <text evidence="9">Involved in lipopolysaccharide (LPS) biosynthesis. Catalyzes the transfer of 3-deoxy-D-manno-octulosonate (Kdo) residue(s) from CMP-Kdo to lipid IV(A), the tetraacyldisaccharide-1,4'-bisphosphate precursor of lipid A.</text>
</comment>
<keyword evidence="12" id="KW-1185">Reference proteome</keyword>
<dbReference type="Gene3D" id="3.40.50.2000">
    <property type="entry name" value="Glycogen Phosphorylase B"/>
    <property type="match status" value="1"/>
</dbReference>
<evidence type="ECO:0000256" key="3">
    <source>
        <dbReference type="ARBA" id="ARBA00019077"/>
    </source>
</evidence>
<feature type="transmembrane region" description="Helical" evidence="9">
    <location>
        <begin position="6"/>
        <end position="28"/>
    </location>
</feature>
<comment type="similarity">
    <text evidence="9">Belongs to the glycosyltransferase group 1 family.</text>
</comment>
<keyword evidence="9" id="KW-0812">Transmembrane</keyword>
<evidence type="ECO:0000256" key="7">
    <source>
        <dbReference type="PIRSR" id="PIRSR639901-1"/>
    </source>
</evidence>
<evidence type="ECO:0000256" key="5">
    <source>
        <dbReference type="ARBA" id="ARBA00031445"/>
    </source>
</evidence>
<dbReference type="NCBIfam" id="NF004389">
    <property type="entry name" value="PRK05749.1-5"/>
    <property type="match status" value="1"/>
</dbReference>
<keyword evidence="9" id="KW-0448">Lipopolysaccharide biosynthesis</keyword>
<evidence type="ECO:0000256" key="1">
    <source>
        <dbReference type="ARBA" id="ARBA00004713"/>
    </source>
</evidence>
<dbReference type="InterPro" id="IPR039901">
    <property type="entry name" value="Kdotransferase"/>
</dbReference>
<name>A0A292YF02_9BACT</name>
<dbReference type="PANTHER" id="PTHR42755">
    <property type="entry name" value="3-DEOXY-MANNO-OCTULOSONATE CYTIDYLYLTRANSFERASE"/>
    <property type="match status" value="1"/>
</dbReference>
<evidence type="ECO:0000256" key="6">
    <source>
        <dbReference type="ARBA" id="ARBA00049183"/>
    </source>
</evidence>
<comment type="catalytic activity">
    <reaction evidence="6 9">
        <text>lipid IVA (E. coli) + CMP-3-deoxy-beta-D-manno-octulosonate = alpha-Kdo-(2-&gt;6)-lipid IVA (E. coli) + CMP + H(+)</text>
        <dbReference type="Rhea" id="RHEA:28066"/>
        <dbReference type="ChEBI" id="CHEBI:15378"/>
        <dbReference type="ChEBI" id="CHEBI:58603"/>
        <dbReference type="ChEBI" id="CHEBI:60364"/>
        <dbReference type="ChEBI" id="CHEBI:60377"/>
        <dbReference type="ChEBI" id="CHEBI:85987"/>
        <dbReference type="EC" id="2.4.99.12"/>
    </reaction>
</comment>
<dbReference type="UniPathway" id="UPA00958"/>
<dbReference type="GO" id="GO:0009244">
    <property type="term" value="P:lipopolysaccharide core region biosynthetic process"/>
    <property type="evidence" value="ECO:0007669"/>
    <property type="project" value="UniProtKB-UniRule"/>
</dbReference>
<keyword evidence="4 9" id="KW-0808">Transferase</keyword>
<dbReference type="InterPro" id="IPR007507">
    <property type="entry name" value="Glycos_transf_N"/>
</dbReference>
<comment type="caution">
    <text evidence="11">The sequence shown here is derived from an EMBL/GenBank/DDBJ whole genome shotgun (WGS) entry which is preliminary data.</text>
</comment>
<dbReference type="OrthoDB" id="9789797at2"/>
<feature type="domain" description="3-deoxy-D-manno-octulosonic-acid transferase N-terminal" evidence="10">
    <location>
        <begin position="38"/>
        <end position="199"/>
    </location>
</feature>
<dbReference type="Pfam" id="PF04413">
    <property type="entry name" value="Glycos_transf_N"/>
    <property type="match status" value="1"/>
</dbReference>
<evidence type="ECO:0000256" key="2">
    <source>
        <dbReference type="ARBA" id="ARBA00012621"/>
    </source>
</evidence>
<feature type="site" description="Transition state stabilizer" evidence="8">
    <location>
        <position position="198"/>
    </location>
</feature>
<dbReference type="EMBL" id="BDME01000002">
    <property type="protein sequence ID" value="GAX87680.1"/>
    <property type="molecule type" value="Genomic_DNA"/>
</dbReference>
<feature type="active site" description="Proton acceptor" evidence="7">
    <location>
        <position position="64"/>
    </location>
</feature>
<keyword evidence="9" id="KW-0472">Membrane</keyword>
<evidence type="ECO:0000313" key="12">
    <source>
        <dbReference type="Proteomes" id="UP000217944"/>
    </source>
</evidence>
<dbReference type="PANTHER" id="PTHR42755:SF1">
    <property type="entry name" value="3-DEOXY-D-MANNO-OCTULOSONIC ACID TRANSFERASE, MITOCHONDRIAL-RELATED"/>
    <property type="match status" value="1"/>
</dbReference>
<reference evidence="11 12" key="1">
    <citation type="journal article" date="2017" name="Syst. Appl. Microbiol.">
        <title>Lebetimonas natsushimae sp. nov., a novel strictly anaerobic, moderately thermophilic chemoautotroph isolated from a deep-sea hydrothermal vent polychaete nest in the Mid-Okinawa Trough.</title>
        <authorList>
            <person name="Nagata R."/>
            <person name="Takaki Y."/>
            <person name="Tame A."/>
            <person name="Nunoura T."/>
            <person name="Muto H."/>
            <person name="Mino S."/>
            <person name="Sawayama S."/>
            <person name="Takai K."/>
            <person name="Nakagawa S."/>
        </authorList>
    </citation>
    <scope>NUCLEOTIDE SEQUENCE [LARGE SCALE GENOMIC DNA]</scope>
    <source>
        <strain evidence="11 12">HS1857</strain>
    </source>
</reference>
<comment type="subcellular location">
    <subcellularLocation>
        <location evidence="9">Cell membrane</location>
    </subcellularLocation>
</comment>
<dbReference type="InterPro" id="IPR038107">
    <property type="entry name" value="Glycos_transf_N_sf"/>
</dbReference>
<dbReference type="GO" id="GO:0005886">
    <property type="term" value="C:plasma membrane"/>
    <property type="evidence" value="ECO:0007669"/>
    <property type="project" value="UniProtKB-SubCell"/>
</dbReference>
<evidence type="ECO:0000313" key="11">
    <source>
        <dbReference type="EMBL" id="GAX87680.1"/>
    </source>
</evidence>
<evidence type="ECO:0000256" key="8">
    <source>
        <dbReference type="PIRSR" id="PIRSR639901-2"/>
    </source>
</evidence>
<dbReference type="Proteomes" id="UP000217944">
    <property type="component" value="Unassembled WGS sequence"/>
</dbReference>
<comment type="pathway">
    <text evidence="1 9">Bacterial outer membrane biogenesis; LPS core biosynthesis.</text>
</comment>
<dbReference type="RefSeq" id="WP_096258949.1">
    <property type="nucleotide sequence ID" value="NZ_BDME01000002.1"/>
</dbReference>
<keyword evidence="9" id="KW-1003">Cell membrane</keyword>
<dbReference type="EC" id="2.4.99.12" evidence="2 9"/>
<dbReference type="SUPFAM" id="SSF53756">
    <property type="entry name" value="UDP-Glycosyltransferase/glycogen phosphorylase"/>
    <property type="match status" value="1"/>
</dbReference>
<keyword evidence="11" id="KW-0328">Glycosyltransferase</keyword>
<proteinExistence type="inferred from homology"/>
<dbReference type="GO" id="GO:0043842">
    <property type="term" value="F:Kdo transferase activity"/>
    <property type="evidence" value="ECO:0007669"/>
    <property type="project" value="UniProtKB-EC"/>
</dbReference>
<evidence type="ECO:0000256" key="9">
    <source>
        <dbReference type="RuleBase" id="RU365103"/>
    </source>
</evidence>
<gene>
    <name evidence="11" type="ORF">LNAT_P0977</name>
</gene>
<protein>
    <recommendedName>
        <fullName evidence="3 9">3-deoxy-D-manno-octulosonic acid transferase</fullName>
        <shortName evidence="9">Kdo transferase</shortName>
        <ecNumber evidence="2 9">2.4.99.12</ecNumber>
    </recommendedName>
    <alternativeName>
        <fullName evidence="5 9">Lipid IV(A) 3-deoxy-D-manno-octulosonic acid transferase</fullName>
    </alternativeName>
</protein>
<organism evidence="11 12">
    <name type="scientific">Lebetimonas natsushimae</name>
    <dbReference type="NCBI Taxonomy" id="1936991"/>
    <lineage>
        <taxon>Bacteria</taxon>
        <taxon>Pseudomonadati</taxon>
        <taxon>Campylobacterota</taxon>
        <taxon>Epsilonproteobacteria</taxon>
        <taxon>Nautiliales</taxon>
        <taxon>Nautiliaceae</taxon>
        <taxon>Lebetimonas</taxon>
    </lineage>
</organism>
<sequence>MKNKFFTAFYLLFLFFIYLISIPFLVILSFKEKYKNSIPARFFLLNNPPFNKKLHHFHSCSLGETRALKPVIERFEEVNLSVITNTGFNEAKKYKNANVRFLPFEIFLPFWLKPCKNLVVMEAELWYMLFYLARRRCNKTILLNARISEKSYPKYLKFKWFYKKIFENIDIVLAQSEEDKKRLLSLGAKNVEVVGNIKTYFEPKITREYIKKKPLIVLASTHKNEEEIILPKLDLDKFQVAVVPRHPERFDEVYNIIKKYGKVEKLSEKLKIKSEKINLDKDLILIDKMGELVNLYKTADIVILGGSFVDNVGGHNPIEAAYFNKPIISGKYYFNQMALYKEVENIEVCEVDEINEVIKKAKPTKIKNRIDLDKIINIIEN</sequence>
<keyword evidence="9" id="KW-1133">Transmembrane helix</keyword>